<reference evidence="1 2" key="1">
    <citation type="submission" date="2013-01" db="EMBL/GenBank/DDBJ databases">
        <authorList>
            <person name="Harkins D.M."/>
            <person name="Durkin A.S."/>
            <person name="Brinkac L.M."/>
            <person name="Haft D.H."/>
            <person name="Selengut J.D."/>
            <person name="Sanka R."/>
            <person name="DePew J."/>
            <person name="Purushe J."/>
            <person name="Matthias M.A."/>
            <person name="Vinetz J.M."/>
            <person name="Sutton G.G."/>
            <person name="Nierman W.C."/>
            <person name="Fouts D.E."/>
        </authorList>
    </citation>
    <scope>NUCLEOTIDE SEQUENCE [LARGE SCALE GENOMIC DNA]</scope>
    <source>
        <strain evidence="1 2">CBC1416</strain>
    </source>
</reference>
<dbReference type="Proteomes" id="UP000012149">
    <property type="component" value="Unassembled WGS sequence"/>
</dbReference>
<gene>
    <name evidence="1" type="ORF">LEP1GSC161_0270</name>
</gene>
<proteinExistence type="predicted"/>
<evidence type="ECO:0000313" key="1">
    <source>
        <dbReference type="EMBL" id="EMO57045.1"/>
    </source>
</evidence>
<dbReference type="AlphaFoldDB" id="M6VJR9"/>
<evidence type="ECO:0000313" key="2">
    <source>
        <dbReference type="Proteomes" id="UP000012149"/>
    </source>
</evidence>
<sequence>MIFRVRNQPRLDYFRRDMKVLLFGLVLFLSFEVLSGQDVEPDAEADIIFCKTNASESKGILQIQIELPEKDLNSYTDLFLETDAGTFHSKNRIFKVPLTKLLERRRRNLVANFWLVAIGTNICKVVLDLNDVRSKLISNHLKSIDSKKINLRDFEYISNGMDFEEVASYFEYPGEEILKSEDIEDDFIFGRAWKNADGSQLIVLFMRNQVFSKNHVGLK</sequence>
<comment type="caution">
    <text evidence="1">The sequence shown here is derived from an EMBL/GenBank/DDBJ whole genome shotgun (WGS) entry which is preliminary data.</text>
</comment>
<accession>M6VJR9</accession>
<protein>
    <submittedName>
        <fullName evidence="1">Uncharacterized protein</fullName>
    </submittedName>
</protein>
<organism evidence="1 2">
    <name type="scientific">Leptospira santarosai str. CBC1416</name>
    <dbReference type="NCBI Taxonomy" id="1193059"/>
    <lineage>
        <taxon>Bacteria</taxon>
        <taxon>Pseudomonadati</taxon>
        <taxon>Spirochaetota</taxon>
        <taxon>Spirochaetia</taxon>
        <taxon>Leptospirales</taxon>
        <taxon>Leptospiraceae</taxon>
        <taxon>Leptospira</taxon>
    </lineage>
</organism>
<name>M6VJR9_9LEPT</name>
<dbReference type="EMBL" id="AKWE02000134">
    <property type="protein sequence ID" value="EMO57045.1"/>
    <property type="molecule type" value="Genomic_DNA"/>
</dbReference>